<feature type="repeat" description="TPR" evidence="1">
    <location>
        <begin position="17"/>
        <end position="50"/>
    </location>
</feature>
<proteinExistence type="predicted"/>
<keyword evidence="1" id="KW-0802">TPR repeat</keyword>
<keyword evidence="3" id="KW-1185">Reference proteome</keyword>
<dbReference type="RefSeq" id="WP_219043498.1">
    <property type="nucleotide sequence ID" value="NZ_JAHWDQ010000002.1"/>
</dbReference>
<evidence type="ECO:0000256" key="1">
    <source>
        <dbReference type="PROSITE-ProRule" id="PRU00339"/>
    </source>
</evidence>
<dbReference type="PROSITE" id="PS50005">
    <property type="entry name" value="TPR"/>
    <property type="match status" value="1"/>
</dbReference>
<reference evidence="2" key="1">
    <citation type="submission" date="2021-07" db="EMBL/GenBank/DDBJ databases">
        <title>Zhongshania sp. CAU 1632 isolated from seawater.</title>
        <authorList>
            <person name="Kim W."/>
        </authorList>
    </citation>
    <scope>NUCLEOTIDE SEQUENCE</scope>
    <source>
        <strain evidence="2">CAU 1632</strain>
    </source>
</reference>
<dbReference type="EMBL" id="JAHWDQ010000002">
    <property type="protein sequence ID" value="MBW2941255.1"/>
    <property type="molecule type" value="Genomic_DNA"/>
</dbReference>
<evidence type="ECO:0000313" key="3">
    <source>
        <dbReference type="Proteomes" id="UP001166291"/>
    </source>
</evidence>
<gene>
    <name evidence="2" type="ORF">KXJ70_10720</name>
</gene>
<comment type="caution">
    <text evidence="2">The sequence shown here is derived from an EMBL/GenBank/DDBJ whole genome shotgun (WGS) entry which is preliminary data.</text>
</comment>
<dbReference type="Pfam" id="PF13432">
    <property type="entry name" value="TPR_16"/>
    <property type="match status" value="1"/>
</dbReference>
<protein>
    <submittedName>
        <fullName evidence="2">Tetratricopeptide repeat protein</fullName>
    </submittedName>
</protein>
<evidence type="ECO:0000313" key="2">
    <source>
        <dbReference type="EMBL" id="MBW2941255.1"/>
    </source>
</evidence>
<sequence length="102" mass="11354">MNIDALEKMLAKGNDSAMLRFGLGKAYLDNKKPDDAITHLQHCVEQDPDYSAAWNLLGKAHLQLGDKASAETVWQSGLDVAVRKGDKQTEKEITVFLKKLKK</sequence>
<dbReference type="SMART" id="SM00028">
    <property type="entry name" value="TPR"/>
    <property type="match status" value="2"/>
</dbReference>
<dbReference type="Proteomes" id="UP001166291">
    <property type="component" value="Unassembled WGS sequence"/>
</dbReference>
<organism evidence="2 3">
    <name type="scientific">Zhongshania aquimaris</name>
    <dbReference type="NCBI Taxonomy" id="2857107"/>
    <lineage>
        <taxon>Bacteria</taxon>
        <taxon>Pseudomonadati</taxon>
        <taxon>Pseudomonadota</taxon>
        <taxon>Gammaproteobacteria</taxon>
        <taxon>Cellvibrionales</taxon>
        <taxon>Spongiibacteraceae</taxon>
        <taxon>Zhongshania</taxon>
    </lineage>
</organism>
<accession>A0ABS6VSG4</accession>
<name>A0ABS6VSG4_9GAMM</name>
<dbReference type="InterPro" id="IPR019734">
    <property type="entry name" value="TPR_rpt"/>
</dbReference>